<feature type="region of interest" description="Disordered" evidence="1">
    <location>
        <begin position="58"/>
        <end position="77"/>
    </location>
</feature>
<name>A0AAV5A2U7_9AGAM</name>
<comment type="caution">
    <text evidence="2">The sequence shown here is derived from an EMBL/GenBank/DDBJ whole genome shotgun (WGS) entry which is preliminary data.</text>
</comment>
<evidence type="ECO:0000313" key="3">
    <source>
        <dbReference type="Proteomes" id="UP001050691"/>
    </source>
</evidence>
<sequence>MPPRKLTAGEQALVDKWVPSTVYFMKMMRRADRYLATVPKDLYTAAYKEVFDSGLVTGVEGKPRDPNDQSSLEPKQQDREAYVQHMKDLIERHPITSANNAVTVLLAGNGGSMCVDRLVFIDGSERAQQEYQAEVYKLKFSDADLKEVRDNEELMERNNPGSVNNNAIVPDNFLATRHPDDRPINNPFIRAKPMPDFKLSTSNWQQYEKIGQTFFVIDDDDETGYTAFELAGISIRKSGRFTGSATRKMLIGLKSLRENSSR</sequence>
<dbReference type="EMBL" id="BPWL01000002">
    <property type="protein sequence ID" value="GJJ07942.1"/>
    <property type="molecule type" value="Genomic_DNA"/>
</dbReference>
<evidence type="ECO:0000313" key="2">
    <source>
        <dbReference type="EMBL" id="GJJ07942.1"/>
    </source>
</evidence>
<reference evidence="2" key="1">
    <citation type="submission" date="2021-10" db="EMBL/GenBank/DDBJ databases">
        <title>De novo Genome Assembly of Clathrus columnatus (Basidiomycota, Fungi) Using Illumina and Nanopore Sequence Data.</title>
        <authorList>
            <person name="Ogiso-Tanaka E."/>
            <person name="Itagaki H."/>
            <person name="Hosoya T."/>
            <person name="Hosaka K."/>
        </authorList>
    </citation>
    <scope>NUCLEOTIDE SEQUENCE</scope>
    <source>
        <strain evidence="2">MO-923</strain>
    </source>
</reference>
<dbReference type="AlphaFoldDB" id="A0AAV5A2U7"/>
<organism evidence="2 3">
    <name type="scientific">Clathrus columnatus</name>
    <dbReference type="NCBI Taxonomy" id="1419009"/>
    <lineage>
        <taxon>Eukaryota</taxon>
        <taxon>Fungi</taxon>
        <taxon>Dikarya</taxon>
        <taxon>Basidiomycota</taxon>
        <taxon>Agaricomycotina</taxon>
        <taxon>Agaricomycetes</taxon>
        <taxon>Phallomycetidae</taxon>
        <taxon>Phallales</taxon>
        <taxon>Clathraceae</taxon>
        <taxon>Clathrus</taxon>
    </lineage>
</organism>
<keyword evidence="3" id="KW-1185">Reference proteome</keyword>
<proteinExistence type="predicted"/>
<gene>
    <name evidence="2" type="ORF">Clacol_002149</name>
</gene>
<evidence type="ECO:0000256" key="1">
    <source>
        <dbReference type="SAM" id="MobiDB-lite"/>
    </source>
</evidence>
<protein>
    <submittedName>
        <fullName evidence="2">Uncharacterized protein</fullName>
    </submittedName>
</protein>
<accession>A0AAV5A2U7</accession>
<dbReference type="Proteomes" id="UP001050691">
    <property type="component" value="Unassembled WGS sequence"/>
</dbReference>